<feature type="non-terminal residue" evidence="1">
    <location>
        <position position="69"/>
    </location>
</feature>
<reference evidence="1 2" key="1">
    <citation type="submission" date="2023-09" db="EMBL/GenBank/DDBJ databases">
        <authorList>
            <person name="Wang M."/>
        </authorList>
    </citation>
    <scope>NUCLEOTIDE SEQUENCE [LARGE SCALE GENOMIC DNA]</scope>
    <source>
        <strain evidence="1">GT-2023</strain>
        <tissue evidence="1">Liver</tissue>
    </source>
</reference>
<protein>
    <submittedName>
        <fullName evidence="1">Uncharacterized protein</fullName>
    </submittedName>
</protein>
<organism evidence="1 2">
    <name type="scientific">Cirrhinus molitorella</name>
    <name type="common">mud carp</name>
    <dbReference type="NCBI Taxonomy" id="172907"/>
    <lineage>
        <taxon>Eukaryota</taxon>
        <taxon>Metazoa</taxon>
        <taxon>Chordata</taxon>
        <taxon>Craniata</taxon>
        <taxon>Vertebrata</taxon>
        <taxon>Euteleostomi</taxon>
        <taxon>Actinopterygii</taxon>
        <taxon>Neopterygii</taxon>
        <taxon>Teleostei</taxon>
        <taxon>Ostariophysi</taxon>
        <taxon>Cypriniformes</taxon>
        <taxon>Cyprinidae</taxon>
        <taxon>Labeoninae</taxon>
        <taxon>Labeonini</taxon>
        <taxon>Cirrhinus</taxon>
    </lineage>
</organism>
<keyword evidence="2" id="KW-1185">Reference proteome</keyword>
<name>A0ABR3MR89_9TELE</name>
<sequence length="69" mass="7121">ALTVVGGSLHSLGPGGLCSACLPCRLWRTVRDGRHGSVAWKKKISGLEKKTLELSQCCVAAASVAAVCL</sequence>
<comment type="caution">
    <text evidence="1">The sequence shown here is derived from an EMBL/GenBank/DDBJ whole genome shotgun (WGS) entry which is preliminary data.</text>
</comment>
<proteinExistence type="predicted"/>
<evidence type="ECO:0000313" key="1">
    <source>
        <dbReference type="EMBL" id="KAL1267143.1"/>
    </source>
</evidence>
<feature type="non-terminal residue" evidence="1">
    <location>
        <position position="1"/>
    </location>
</feature>
<dbReference type="Proteomes" id="UP001558613">
    <property type="component" value="Unassembled WGS sequence"/>
</dbReference>
<dbReference type="EMBL" id="JAYMGO010000010">
    <property type="protein sequence ID" value="KAL1267143.1"/>
    <property type="molecule type" value="Genomic_DNA"/>
</dbReference>
<accession>A0ABR3MR89</accession>
<gene>
    <name evidence="1" type="ORF">QQF64_002818</name>
</gene>
<evidence type="ECO:0000313" key="2">
    <source>
        <dbReference type="Proteomes" id="UP001558613"/>
    </source>
</evidence>